<evidence type="ECO:0000313" key="1">
    <source>
        <dbReference type="EMBL" id="KAK1610316.1"/>
    </source>
</evidence>
<comment type="caution">
    <text evidence="1">The sequence shown here is derived from an EMBL/GenBank/DDBJ whole genome shotgun (WGS) entry which is preliminary data.</text>
</comment>
<dbReference type="EMBL" id="JAUUTY010000007">
    <property type="protein sequence ID" value="KAK1610316.1"/>
    <property type="molecule type" value="Genomic_DNA"/>
</dbReference>
<accession>A0AAD8QY39</accession>
<gene>
    <name evidence="1" type="ORF">QYE76_033989</name>
</gene>
<sequence length="125" mass="14037">MRMLAYGAPADTQDDYLRMSESTAIECMYKFCRAVVGKFGKYYLRGPTEEETARIMAQNAARGFPGHVGPYECEGPLAEVDHELPADFADFLAMHAEIRDSNVHDQLQADLVEHLWRIKGNTVAP</sequence>
<dbReference type="AlphaFoldDB" id="A0AAD8QY39"/>
<proteinExistence type="predicted"/>
<name>A0AAD8QY39_LOLMU</name>
<organism evidence="1 2">
    <name type="scientific">Lolium multiflorum</name>
    <name type="common">Italian ryegrass</name>
    <name type="synonym">Lolium perenne subsp. multiflorum</name>
    <dbReference type="NCBI Taxonomy" id="4521"/>
    <lineage>
        <taxon>Eukaryota</taxon>
        <taxon>Viridiplantae</taxon>
        <taxon>Streptophyta</taxon>
        <taxon>Embryophyta</taxon>
        <taxon>Tracheophyta</taxon>
        <taxon>Spermatophyta</taxon>
        <taxon>Magnoliopsida</taxon>
        <taxon>Liliopsida</taxon>
        <taxon>Poales</taxon>
        <taxon>Poaceae</taxon>
        <taxon>BOP clade</taxon>
        <taxon>Pooideae</taxon>
        <taxon>Poodae</taxon>
        <taxon>Poeae</taxon>
        <taxon>Poeae Chloroplast Group 2 (Poeae type)</taxon>
        <taxon>Loliodinae</taxon>
        <taxon>Loliinae</taxon>
        <taxon>Lolium</taxon>
    </lineage>
</organism>
<keyword evidence="2" id="KW-1185">Reference proteome</keyword>
<reference evidence="1" key="1">
    <citation type="submission" date="2023-07" db="EMBL/GenBank/DDBJ databases">
        <title>A chromosome-level genome assembly of Lolium multiflorum.</title>
        <authorList>
            <person name="Chen Y."/>
            <person name="Copetti D."/>
            <person name="Kolliker R."/>
            <person name="Studer B."/>
        </authorList>
    </citation>
    <scope>NUCLEOTIDE SEQUENCE</scope>
    <source>
        <strain evidence="1">02402/16</strain>
        <tissue evidence="1">Leaf</tissue>
    </source>
</reference>
<dbReference type="Proteomes" id="UP001231189">
    <property type="component" value="Unassembled WGS sequence"/>
</dbReference>
<dbReference type="PANTHER" id="PTHR47150:SF5">
    <property type="entry name" value="OS07G0546750 PROTEIN"/>
    <property type="match status" value="1"/>
</dbReference>
<evidence type="ECO:0000313" key="2">
    <source>
        <dbReference type="Proteomes" id="UP001231189"/>
    </source>
</evidence>
<protein>
    <submittedName>
        <fullName evidence="1">Uncharacterized protein</fullName>
    </submittedName>
</protein>
<dbReference type="PANTHER" id="PTHR47150">
    <property type="entry name" value="OS12G0169200 PROTEIN"/>
    <property type="match status" value="1"/>
</dbReference>